<keyword evidence="2" id="KW-0812">Transmembrane</keyword>
<dbReference type="EMBL" id="VFPN01000002">
    <property type="protein sequence ID" value="TQM63133.1"/>
    <property type="molecule type" value="Genomic_DNA"/>
</dbReference>
<dbReference type="SUPFAM" id="SSF54106">
    <property type="entry name" value="LysM domain"/>
    <property type="match status" value="1"/>
</dbReference>
<evidence type="ECO:0000256" key="1">
    <source>
        <dbReference type="SAM" id="MobiDB-lite"/>
    </source>
</evidence>
<dbReference type="PROSITE" id="PS51782">
    <property type="entry name" value="LYSM"/>
    <property type="match status" value="1"/>
</dbReference>
<keyword evidence="5" id="KW-1185">Reference proteome</keyword>
<accession>A0A543HXP4</accession>
<name>A0A543HXP4_9MICO</name>
<dbReference type="InterPro" id="IPR018392">
    <property type="entry name" value="LysM"/>
</dbReference>
<evidence type="ECO:0000313" key="4">
    <source>
        <dbReference type="EMBL" id="TQM63133.1"/>
    </source>
</evidence>
<gene>
    <name evidence="4" type="ORF">FB466_1387</name>
</gene>
<dbReference type="SMART" id="SM00257">
    <property type="entry name" value="LysM"/>
    <property type="match status" value="1"/>
</dbReference>
<dbReference type="CDD" id="cd00118">
    <property type="entry name" value="LysM"/>
    <property type="match status" value="1"/>
</dbReference>
<dbReference type="AlphaFoldDB" id="A0A543HXP4"/>
<reference evidence="4 5" key="1">
    <citation type="submission" date="2019-06" db="EMBL/GenBank/DDBJ databases">
        <title>Sequencing the genomes of 1000 actinobacteria strains.</title>
        <authorList>
            <person name="Klenk H.-P."/>
        </authorList>
    </citation>
    <scope>NUCLEOTIDE SEQUENCE [LARGE SCALE GENOMIC DNA]</scope>
    <source>
        <strain evidence="4 5">DSM 18031</strain>
    </source>
</reference>
<organism evidence="4 5">
    <name type="scientific">Klugiella xanthotipulae</name>
    <dbReference type="NCBI Taxonomy" id="244735"/>
    <lineage>
        <taxon>Bacteria</taxon>
        <taxon>Bacillati</taxon>
        <taxon>Actinomycetota</taxon>
        <taxon>Actinomycetes</taxon>
        <taxon>Micrococcales</taxon>
        <taxon>Microbacteriaceae</taxon>
        <taxon>Klugiella</taxon>
    </lineage>
</organism>
<feature type="region of interest" description="Disordered" evidence="1">
    <location>
        <begin position="217"/>
        <end position="239"/>
    </location>
</feature>
<feature type="transmembrane region" description="Helical" evidence="2">
    <location>
        <begin position="133"/>
        <end position="154"/>
    </location>
</feature>
<sequence>MSNIISFPHETTLVRESMSGSGVARRPTPQRAVGDYEVLGRPVLSGGYSYDPVRMASVPYRPGQSPSARERLPQDLLLRGASVPNDREHRILGHSIFDQDVSVPPSVSTVTDGLGITEYRVKTRLRLTNRGRVVLVGVIALLLTLVALSGILFMSGSAIASSAPSQGLTYITVNSGDSLWGLAQRLAPSSDPRDVISDILSLNRLDSSDLEAGQELAIPTQYMDGKDSADGGAGESVSG</sequence>
<dbReference type="RefSeq" id="WP_246054566.1">
    <property type="nucleotide sequence ID" value="NZ_BAAAYS010000021.1"/>
</dbReference>
<keyword evidence="2" id="KW-0472">Membrane</keyword>
<dbReference type="InterPro" id="IPR036779">
    <property type="entry name" value="LysM_dom_sf"/>
</dbReference>
<protein>
    <submittedName>
        <fullName evidence="4">LysM domain-containing protein</fullName>
    </submittedName>
</protein>
<keyword evidence="2" id="KW-1133">Transmembrane helix</keyword>
<proteinExistence type="predicted"/>
<evidence type="ECO:0000313" key="5">
    <source>
        <dbReference type="Proteomes" id="UP000318331"/>
    </source>
</evidence>
<feature type="domain" description="LysM" evidence="3">
    <location>
        <begin position="169"/>
        <end position="218"/>
    </location>
</feature>
<dbReference type="Proteomes" id="UP000318331">
    <property type="component" value="Unassembled WGS sequence"/>
</dbReference>
<comment type="caution">
    <text evidence="4">The sequence shown here is derived from an EMBL/GenBank/DDBJ whole genome shotgun (WGS) entry which is preliminary data.</text>
</comment>
<evidence type="ECO:0000256" key="2">
    <source>
        <dbReference type="SAM" id="Phobius"/>
    </source>
</evidence>
<dbReference type="Pfam" id="PF01476">
    <property type="entry name" value="LysM"/>
    <property type="match status" value="1"/>
</dbReference>
<dbReference type="Gene3D" id="3.10.350.10">
    <property type="entry name" value="LysM domain"/>
    <property type="match status" value="1"/>
</dbReference>
<evidence type="ECO:0000259" key="3">
    <source>
        <dbReference type="PROSITE" id="PS51782"/>
    </source>
</evidence>